<evidence type="ECO:0000313" key="10">
    <source>
        <dbReference type="Proteomes" id="UP000791440"/>
    </source>
</evidence>
<keyword evidence="3" id="KW-0677">Repeat</keyword>
<dbReference type="PANTHER" id="PTHR23277">
    <property type="entry name" value="NECTIN-RELATED"/>
    <property type="match status" value="1"/>
</dbReference>
<dbReference type="Pfam" id="PF00047">
    <property type="entry name" value="ig"/>
    <property type="match status" value="1"/>
</dbReference>
<gene>
    <name evidence="9" type="ORF">O3G_MSEX015228</name>
</gene>
<feature type="transmembrane region" description="Helical" evidence="7">
    <location>
        <begin position="233"/>
        <end position="257"/>
    </location>
</feature>
<keyword evidence="5" id="KW-1015">Disulfide bond</keyword>
<evidence type="ECO:0000256" key="6">
    <source>
        <dbReference type="ARBA" id="ARBA00023180"/>
    </source>
</evidence>
<dbReference type="Proteomes" id="UP000791440">
    <property type="component" value="Unassembled WGS sequence"/>
</dbReference>
<organism evidence="9 10">
    <name type="scientific">Manduca sexta</name>
    <name type="common">Tobacco hawkmoth</name>
    <name type="synonym">Tobacco hornworm</name>
    <dbReference type="NCBI Taxonomy" id="7130"/>
    <lineage>
        <taxon>Eukaryota</taxon>
        <taxon>Metazoa</taxon>
        <taxon>Ecdysozoa</taxon>
        <taxon>Arthropoda</taxon>
        <taxon>Hexapoda</taxon>
        <taxon>Insecta</taxon>
        <taxon>Pterygota</taxon>
        <taxon>Neoptera</taxon>
        <taxon>Endopterygota</taxon>
        <taxon>Lepidoptera</taxon>
        <taxon>Glossata</taxon>
        <taxon>Ditrysia</taxon>
        <taxon>Bombycoidea</taxon>
        <taxon>Sphingidae</taxon>
        <taxon>Sphinginae</taxon>
        <taxon>Sphingini</taxon>
        <taxon>Manduca</taxon>
    </lineage>
</organism>
<reference evidence="9" key="2">
    <citation type="submission" date="2020-12" db="EMBL/GenBank/DDBJ databases">
        <authorList>
            <person name="Kanost M."/>
        </authorList>
    </citation>
    <scope>NUCLEOTIDE SEQUENCE</scope>
</reference>
<evidence type="ECO:0000256" key="2">
    <source>
        <dbReference type="ARBA" id="ARBA00022729"/>
    </source>
</evidence>
<dbReference type="InterPro" id="IPR013151">
    <property type="entry name" value="Immunoglobulin_dom"/>
</dbReference>
<evidence type="ECO:0000259" key="8">
    <source>
        <dbReference type="PROSITE" id="PS50835"/>
    </source>
</evidence>
<evidence type="ECO:0000256" key="4">
    <source>
        <dbReference type="ARBA" id="ARBA00023136"/>
    </source>
</evidence>
<keyword evidence="2" id="KW-0732">Signal</keyword>
<evidence type="ECO:0000313" key="9">
    <source>
        <dbReference type="EMBL" id="KAG6465559.1"/>
    </source>
</evidence>
<dbReference type="GO" id="GO:0016020">
    <property type="term" value="C:membrane"/>
    <property type="evidence" value="ECO:0007669"/>
    <property type="project" value="UniProtKB-SubCell"/>
</dbReference>
<dbReference type="GO" id="GO:0007157">
    <property type="term" value="P:heterophilic cell-cell adhesion via plasma membrane cell adhesion molecules"/>
    <property type="evidence" value="ECO:0007669"/>
    <property type="project" value="TreeGrafter"/>
</dbReference>
<dbReference type="PANTHER" id="PTHR23277:SF108">
    <property type="entry name" value="FASCICLIN-3"/>
    <property type="match status" value="1"/>
</dbReference>
<keyword evidence="4 7" id="KW-0472">Membrane</keyword>
<dbReference type="GO" id="GO:0007156">
    <property type="term" value="P:homophilic cell adhesion via plasma membrane adhesion molecules"/>
    <property type="evidence" value="ECO:0007669"/>
    <property type="project" value="TreeGrafter"/>
</dbReference>
<sequence>MSAWPGGVLDRAADTASYTCRSSRNLAGPPVNSTTQFAVEYEPENITVTPKVVSVVENEIPARVVCSAKGFPKPSYSWRRVSASKSRAKAGGGVLSASSALHLPAAARALAGLYACEAYNRHGAVNTTVLLDVMYAPECGIKQTEIDGHQVLVCSAHANPAEVSFTWKLKNDNDSLTDESIWQSGAQSFLRLSAAVDAHRTYLCFANNSVGVSRACERDVVGTKVWWRDPQKLILLGCAALAVLLVAVVLCIIIICICRRMRAKSKCEYSRAPLTLTLLYCATIAAHCVAQLVAEHVSRLHLLSVVFDYVEHSMLRVICCLSCYCACELTEYFISFPGAARRLTHAIY</sequence>
<dbReference type="AlphaFoldDB" id="A0A922D144"/>
<dbReference type="SMART" id="SM00408">
    <property type="entry name" value="IGc2"/>
    <property type="match status" value="2"/>
</dbReference>
<reference evidence="9" key="1">
    <citation type="journal article" date="2016" name="Insect Biochem. Mol. Biol.">
        <title>Multifaceted biological insights from a draft genome sequence of the tobacco hornworm moth, Manduca sexta.</title>
        <authorList>
            <person name="Kanost M.R."/>
            <person name="Arrese E.L."/>
            <person name="Cao X."/>
            <person name="Chen Y.R."/>
            <person name="Chellapilla S."/>
            <person name="Goldsmith M.R."/>
            <person name="Grosse-Wilde E."/>
            <person name="Heckel D.G."/>
            <person name="Herndon N."/>
            <person name="Jiang H."/>
            <person name="Papanicolaou A."/>
            <person name="Qu J."/>
            <person name="Soulages J.L."/>
            <person name="Vogel H."/>
            <person name="Walters J."/>
            <person name="Waterhouse R.M."/>
            <person name="Ahn S.J."/>
            <person name="Almeida F.C."/>
            <person name="An C."/>
            <person name="Aqrawi P."/>
            <person name="Bretschneider A."/>
            <person name="Bryant W.B."/>
            <person name="Bucks S."/>
            <person name="Chao H."/>
            <person name="Chevignon G."/>
            <person name="Christen J.M."/>
            <person name="Clarke D.F."/>
            <person name="Dittmer N.T."/>
            <person name="Ferguson L.C.F."/>
            <person name="Garavelou S."/>
            <person name="Gordon K.H.J."/>
            <person name="Gunaratna R.T."/>
            <person name="Han Y."/>
            <person name="Hauser F."/>
            <person name="He Y."/>
            <person name="Heidel-Fischer H."/>
            <person name="Hirsh A."/>
            <person name="Hu Y."/>
            <person name="Jiang H."/>
            <person name="Kalra D."/>
            <person name="Klinner C."/>
            <person name="Konig C."/>
            <person name="Kovar C."/>
            <person name="Kroll A.R."/>
            <person name="Kuwar S.S."/>
            <person name="Lee S.L."/>
            <person name="Lehman R."/>
            <person name="Li K."/>
            <person name="Li Z."/>
            <person name="Liang H."/>
            <person name="Lovelace S."/>
            <person name="Lu Z."/>
            <person name="Mansfield J.H."/>
            <person name="McCulloch K.J."/>
            <person name="Mathew T."/>
            <person name="Morton B."/>
            <person name="Muzny D.M."/>
            <person name="Neunemann D."/>
            <person name="Ongeri F."/>
            <person name="Pauchet Y."/>
            <person name="Pu L.L."/>
            <person name="Pyrousis I."/>
            <person name="Rao X.J."/>
            <person name="Redding A."/>
            <person name="Roesel C."/>
            <person name="Sanchez-Gracia A."/>
            <person name="Schaack S."/>
            <person name="Shukla A."/>
            <person name="Tetreau G."/>
            <person name="Wang Y."/>
            <person name="Xiong G.H."/>
            <person name="Traut W."/>
            <person name="Walsh T.K."/>
            <person name="Worley K.C."/>
            <person name="Wu D."/>
            <person name="Wu W."/>
            <person name="Wu Y.Q."/>
            <person name="Zhang X."/>
            <person name="Zou Z."/>
            <person name="Zucker H."/>
            <person name="Briscoe A.D."/>
            <person name="Burmester T."/>
            <person name="Clem R.J."/>
            <person name="Feyereisen R."/>
            <person name="Grimmelikhuijzen C.J.P."/>
            <person name="Hamodrakas S.J."/>
            <person name="Hansson B.S."/>
            <person name="Huguet E."/>
            <person name="Jermiin L.S."/>
            <person name="Lan Q."/>
            <person name="Lehman H.K."/>
            <person name="Lorenzen M."/>
            <person name="Merzendorfer H."/>
            <person name="Michalopoulos I."/>
            <person name="Morton D.B."/>
            <person name="Muthukrishnan S."/>
            <person name="Oakeshott J.G."/>
            <person name="Palmer W."/>
            <person name="Park Y."/>
            <person name="Passarelli A.L."/>
            <person name="Rozas J."/>
            <person name="Schwartz L.M."/>
            <person name="Smith W."/>
            <person name="Southgate A."/>
            <person name="Vilcinskas A."/>
            <person name="Vogt R."/>
            <person name="Wang P."/>
            <person name="Werren J."/>
            <person name="Yu X.Q."/>
            <person name="Zhou J.J."/>
            <person name="Brown S.J."/>
            <person name="Scherer S.E."/>
            <person name="Richards S."/>
            <person name="Blissard G.W."/>
        </authorList>
    </citation>
    <scope>NUCLEOTIDE SEQUENCE</scope>
</reference>
<keyword evidence="7" id="KW-1133">Transmembrane helix</keyword>
<keyword evidence="6" id="KW-0325">Glycoprotein</keyword>
<comment type="caution">
    <text evidence="9">The sequence shown here is derived from an EMBL/GenBank/DDBJ whole genome shotgun (WGS) entry which is preliminary data.</text>
</comment>
<evidence type="ECO:0000256" key="3">
    <source>
        <dbReference type="ARBA" id="ARBA00022737"/>
    </source>
</evidence>
<proteinExistence type="predicted"/>
<feature type="domain" description="Ig-like" evidence="8">
    <location>
        <begin position="43"/>
        <end position="132"/>
    </location>
</feature>
<accession>A0A922D144</accession>
<dbReference type="InterPro" id="IPR051427">
    <property type="entry name" value="Nectin/Nectin-like"/>
</dbReference>
<dbReference type="CDD" id="cd00096">
    <property type="entry name" value="Ig"/>
    <property type="match status" value="1"/>
</dbReference>
<dbReference type="EMBL" id="JH669580">
    <property type="protein sequence ID" value="KAG6465559.1"/>
    <property type="molecule type" value="Genomic_DNA"/>
</dbReference>
<feature type="transmembrane region" description="Helical" evidence="7">
    <location>
        <begin position="314"/>
        <end position="334"/>
    </location>
</feature>
<evidence type="ECO:0000256" key="1">
    <source>
        <dbReference type="ARBA" id="ARBA00004370"/>
    </source>
</evidence>
<keyword evidence="10" id="KW-1185">Reference proteome</keyword>
<evidence type="ECO:0000256" key="7">
    <source>
        <dbReference type="SAM" id="Phobius"/>
    </source>
</evidence>
<dbReference type="PROSITE" id="PS50835">
    <property type="entry name" value="IG_LIKE"/>
    <property type="match status" value="2"/>
</dbReference>
<comment type="subcellular location">
    <subcellularLocation>
        <location evidence="1">Membrane</location>
    </subcellularLocation>
</comment>
<dbReference type="GO" id="GO:0005912">
    <property type="term" value="C:adherens junction"/>
    <property type="evidence" value="ECO:0007669"/>
    <property type="project" value="TreeGrafter"/>
</dbReference>
<keyword evidence="7" id="KW-0812">Transmembrane</keyword>
<evidence type="ECO:0000256" key="5">
    <source>
        <dbReference type="ARBA" id="ARBA00023157"/>
    </source>
</evidence>
<dbReference type="InterPro" id="IPR007110">
    <property type="entry name" value="Ig-like_dom"/>
</dbReference>
<dbReference type="InterPro" id="IPR003598">
    <property type="entry name" value="Ig_sub2"/>
</dbReference>
<feature type="transmembrane region" description="Helical" evidence="7">
    <location>
        <begin position="277"/>
        <end position="294"/>
    </location>
</feature>
<dbReference type="Pfam" id="PF13927">
    <property type="entry name" value="Ig_3"/>
    <property type="match status" value="1"/>
</dbReference>
<name>A0A922D144_MANSE</name>
<feature type="domain" description="Ig-like" evidence="8">
    <location>
        <begin position="137"/>
        <end position="221"/>
    </location>
</feature>
<protein>
    <recommendedName>
        <fullName evidence="8">Ig-like domain-containing protein</fullName>
    </recommendedName>
</protein>